<reference evidence="3 4" key="1">
    <citation type="submission" date="2024-03" db="EMBL/GenBank/DDBJ databases">
        <title>Genome-scale model development and genomic sequencing of the oleaginous clade Lipomyces.</title>
        <authorList>
            <consortium name="Lawrence Berkeley National Laboratory"/>
            <person name="Czajka J.J."/>
            <person name="Han Y."/>
            <person name="Kim J."/>
            <person name="Mondo S.J."/>
            <person name="Hofstad B.A."/>
            <person name="Robles A."/>
            <person name="Haridas S."/>
            <person name="Riley R."/>
            <person name="LaButti K."/>
            <person name="Pangilinan J."/>
            <person name="Andreopoulos W."/>
            <person name="Lipzen A."/>
            <person name="Yan J."/>
            <person name="Wang M."/>
            <person name="Ng V."/>
            <person name="Grigoriev I.V."/>
            <person name="Spatafora J.W."/>
            <person name="Magnuson J.K."/>
            <person name="Baker S.E."/>
            <person name="Pomraning K.R."/>
        </authorList>
    </citation>
    <scope>NUCLEOTIDE SEQUENCE [LARGE SCALE GENOMIC DNA]</scope>
    <source>
        <strain evidence="3 4">Phaff 52-87</strain>
    </source>
</reference>
<proteinExistence type="predicted"/>
<comment type="caution">
    <text evidence="3">The sequence shown here is derived from an EMBL/GenBank/DDBJ whole genome shotgun (WGS) entry which is preliminary data.</text>
</comment>
<dbReference type="Gene3D" id="1.25.40.90">
    <property type="match status" value="1"/>
</dbReference>
<accession>A0ABR1FAR8</accession>
<feature type="compositionally biased region" description="Basic and acidic residues" evidence="1">
    <location>
        <begin position="308"/>
        <end position="317"/>
    </location>
</feature>
<dbReference type="PANTHER" id="PTHR12323">
    <property type="entry name" value="SR-RELATED CTD ASSOCIATED FACTOR 6"/>
    <property type="match status" value="1"/>
</dbReference>
<dbReference type="RefSeq" id="XP_064769989.1">
    <property type="nucleotide sequence ID" value="XM_064912154.1"/>
</dbReference>
<feature type="compositionally biased region" description="Pro residues" evidence="1">
    <location>
        <begin position="392"/>
        <end position="412"/>
    </location>
</feature>
<dbReference type="InterPro" id="IPR008942">
    <property type="entry name" value="ENTH_VHS"/>
</dbReference>
<evidence type="ECO:0000256" key="1">
    <source>
        <dbReference type="SAM" id="MobiDB-lite"/>
    </source>
</evidence>
<evidence type="ECO:0000313" key="3">
    <source>
        <dbReference type="EMBL" id="KAK7206956.1"/>
    </source>
</evidence>
<protein>
    <recommendedName>
        <fullName evidence="2">CID domain-containing protein</fullName>
    </recommendedName>
</protein>
<dbReference type="PROSITE" id="PS51391">
    <property type="entry name" value="CID"/>
    <property type="match status" value="1"/>
</dbReference>
<dbReference type="GeneID" id="90037666"/>
<feature type="compositionally biased region" description="Low complexity" evidence="1">
    <location>
        <begin position="339"/>
        <end position="361"/>
    </location>
</feature>
<evidence type="ECO:0000259" key="2">
    <source>
        <dbReference type="PROSITE" id="PS51391"/>
    </source>
</evidence>
<dbReference type="Pfam" id="PF04818">
    <property type="entry name" value="CID"/>
    <property type="match status" value="1"/>
</dbReference>
<evidence type="ECO:0000313" key="4">
    <source>
        <dbReference type="Proteomes" id="UP001498771"/>
    </source>
</evidence>
<dbReference type="EMBL" id="JBBJBU010000002">
    <property type="protein sequence ID" value="KAK7206956.1"/>
    <property type="molecule type" value="Genomic_DNA"/>
</dbReference>
<sequence>MDKSSLAKSAVARAALAAELLRPNLSTPPVRPEALRELHSAIDAAIYQCSPGNIQRARRIVIQTMASTPARITALGKYLCSLSPTTRTRHARTYILYLLSDILHHSRSSDTFKSGMMPFLPLLVAHAWSYHRTRAAVEDLVALWEETGYFHSLYAESLIDQATIEQLLLPSSSSATAISSHHRDVALDSSAQQTAEAEAVPAVLGDEAAAYYDLPASTMLDFVNPSDPIIPPDKIGPVKLHLDPSGTKFPQHVLDAVDRFYRALERSNGRFREPDEDASDGGDEEDEFMYEGWTIKFYDQIKQESERVARAREERQARGRRGRLSPYNANDDDSRRSRSYSPYTPRSASRSRSRSPSPRLASRFHDHERVDNIRSDDHEAPQQFYHQFYHPPSAPTIPPPPPPNFLPPPSQNPPWMRR</sequence>
<organism evidence="3 4">
    <name type="scientific">Myxozyma melibiosi</name>
    <dbReference type="NCBI Taxonomy" id="54550"/>
    <lineage>
        <taxon>Eukaryota</taxon>
        <taxon>Fungi</taxon>
        <taxon>Dikarya</taxon>
        <taxon>Ascomycota</taxon>
        <taxon>Saccharomycotina</taxon>
        <taxon>Lipomycetes</taxon>
        <taxon>Lipomycetales</taxon>
        <taxon>Lipomycetaceae</taxon>
        <taxon>Myxozyma</taxon>
    </lineage>
</organism>
<feature type="region of interest" description="Disordered" evidence="1">
    <location>
        <begin position="308"/>
        <end position="418"/>
    </location>
</feature>
<gene>
    <name evidence="3" type="ORF">BZA70DRAFT_275425</name>
</gene>
<dbReference type="PANTHER" id="PTHR12323:SF0">
    <property type="entry name" value="CALCIUM HOMEOSTASIS ENDOPLASMIC RETICULUM PROTEIN"/>
    <property type="match status" value="1"/>
</dbReference>
<dbReference type="InterPro" id="IPR006569">
    <property type="entry name" value="CID_dom"/>
</dbReference>
<feature type="domain" description="CID" evidence="2">
    <location>
        <begin position="30"/>
        <end position="166"/>
    </location>
</feature>
<keyword evidence="4" id="KW-1185">Reference proteome</keyword>
<feature type="compositionally biased region" description="Basic and acidic residues" evidence="1">
    <location>
        <begin position="363"/>
        <end position="380"/>
    </location>
</feature>
<name>A0ABR1FAR8_9ASCO</name>
<dbReference type="Proteomes" id="UP001498771">
    <property type="component" value="Unassembled WGS sequence"/>
</dbReference>